<organism evidence="2 3">
    <name type="scientific">Digitaria exilis</name>
    <dbReference type="NCBI Taxonomy" id="1010633"/>
    <lineage>
        <taxon>Eukaryota</taxon>
        <taxon>Viridiplantae</taxon>
        <taxon>Streptophyta</taxon>
        <taxon>Embryophyta</taxon>
        <taxon>Tracheophyta</taxon>
        <taxon>Spermatophyta</taxon>
        <taxon>Magnoliopsida</taxon>
        <taxon>Liliopsida</taxon>
        <taxon>Poales</taxon>
        <taxon>Poaceae</taxon>
        <taxon>PACMAD clade</taxon>
        <taxon>Panicoideae</taxon>
        <taxon>Panicodae</taxon>
        <taxon>Paniceae</taxon>
        <taxon>Anthephorinae</taxon>
        <taxon>Digitaria</taxon>
    </lineage>
</organism>
<comment type="caution">
    <text evidence="2">The sequence shown here is derived from an EMBL/GenBank/DDBJ whole genome shotgun (WGS) entry which is preliminary data.</text>
</comment>
<sequence length="67" mass="7239">MSVSNTRGAQLLSPTRLINPSFPFASAAPLYTERLRRCPPPPPNLSQPLPPFHRPLPSPSPSSAPKP</sequence>
<keyword evidence="3" id="KW-1185">Reference proteome</keyword>
<name>A0A835ECE4_9POAL</name>
<dbReference type="EMBL" id="JACEFO010002105">
    <property type="protein sequence ID" value="KAF8683050.1"/>
    <property type="molecule type" value="Genomic_DNA"/>
</dbReference>
<evidence type="ECO:0000313" key="2">
    <source>
        <dbReference type="EMBL" id="KAF8683050.1"/>
    </source>
</evidence>
<dbReference type="Gramene" id="Dexi9B01G0012950.1">
    <property type="protein sequence ID" value="Dexi9B01G0012950.1:cds"/>
    <property type="gene ID" value="Dexi9B01G0012950"/>
</dbReference>
<dbReference type="Proteomes" id="UP000636709">
    <property type="component" value="Unassembled WGS sequence"/>
</dbReference>
<proteinExistence type="predicted"/>
<feature type="region of interest" description="Disordered" evidence="1">
    <location>
        <begin position="34"/>
        <end position="67"/>
    </location>
</feature>
<evidence type="ECO:0000313" key="3">
    <source>
        <dbReference type="Proteomes" id="UP000636709"/>
    </source>
</evidence>
<accession>A0A835ECE4</accession>
<dbReference type="AlphaFoldDB" id="A0A835ECE4"/>
<reference evidence="2" key="1">
    <citation type="submission" date="2020-07" db="EMBL/GenBank/DDBJ databases">
        <title>Genome sequence and genetic diversity analysis of an under-domesticated orphan crop, white fonio (Digitaria exilis).</title>
        <authorList>
            <person name="Bennetzen J.L."/>
            <person name="Chen S."/>
            <person name="Ma X."/>
            <person name="Wang X."/>
            <person name="Yssel A.E.J."/>
            <person name="Chaluvadi S.R."/>
            <person name="Johnson M."/>
            <person name="Gangashetty P."/>
            <person name="Hamidou F."/>
            <person name="Sanogo M.D."/>
            <person name="Zwaenepoel A."/>
            <person name="Wallace J."/>
            <person name="Van De Peer Y."/>
            <person name="Van Deynze A."/>
        </authorList>
    </citation>
    <scope>NUCLEOTIDE SEQUENCE</scope>
    <source>
        <tissue evidence="2">Leaves</tissue>
    </source>
</reference>
<protein>
    <submittedName>
        <fullName evidence="2">Uncharacterized protein</fullName>
    </submittedName>
</protein>
<gene>
    <name evidence="2" type="ORF">HU200_045034</name>
</gene>
<feature type="compositionally biased region" description="Pro residues" evidence="1">
    <location>
        <begin position="38"/>
        <end position="67"/>
    </location>
</feature>
<evidence type="ECO:0000256" key="1">
    <source>
        <dbReference type="SAM" id="MobiDB-lite"/>
    </source>
</evidence>